<comment type="caution">
    <text evidence="3">The sequence shown here is derived from an EMBL/GenBank/DDBJ whole genome shotgun (WGS) entry which is preliminary data.</text>
</comment>
<dbReference type="EMBL" id="DSGB01000004">
    <property type="protein sequence ID" value="HER95908.1"/>
    <property type="molecule type" value="Genomic_DNA"/>
</dbReference>
<dbReference type="PANTHER" id="PTHR33371:SF4">
    <property type="entry name" value="INTERMEMBRANE PHOSPHOLIPID TRANSPORT SYSTEM BINDING PROTEIN MLAD"/>
    <property type="match status" value="1"/>
</dbReference>
<protein>
    <submittedName>
        <fullName evidence="3">MCE family protein</fullName>
    </submittedName>
</protein>
<dbReference type="Pfam" id="PF02470">
    <property type="entry name" value="MlaD"/>
    <property type="match status" value="1"/>
</dbReference>
<organism evidence="3">
    <name type="scientific">Rhodothermus marinus</name>
    <name type="common">Rhodothermus obamensis</name>
    <dbReference type="NCBI Taxonomy" id="29549"/>
    <lineage>
        <taxon>Bacteria</taxon>
        <taxon>Pseudomonadati</taxon>
        <taxon>Rhodothermota</taxon>
        <taxon>Rhodothermia</taxon>
        <taxon>Rhodothermales</taxon>
        <taxon>Rhodothermaceae</taxon>
        <taxon>Rhodothermus</taxon>
    </lineage>
</organism>
<name>A0A7V2B0B9_RHOMR</name>
<proteinExistence type="predicted"/>
<feature type="domain" description="Mce/MlaD" evidence="2">
    <location>
        <begin position="42"/>
        <end position="117"/>
    </location>
</feature>
<keyword evidence="1" id="KW-1133">Transmembrane helix</keyword>
<gene>
    <name evidence="3" type="ORF">ENO59_05255</name>
</gene>
<evidence type="ECO:0000256" key="1">
    <source>
        <dbReference type="SAM" id="Phobius"/>
    </source>
</evidence>
<dbReference type="InterPro" id="IPR052336">
    <property type="entry name" value="MlaD_Phospholipid_Transporter"/>
</dbReference>
<reference evidence="3" key="1">
    <citation type="journal article" date="2020" name="mSystems">
        <title>Genome- and Community-Level Interaction Insights into Carbon Utilization and Element Cycling Functions of Hydrothermarchaeota in Hydrothermal Sediment.</title>
        <authorList>
            <person name="Zhou Z."/>
            <person name="Liu Y."/>
            <person name="Xu W."/>
            <person name="Pan J."/>
            <person name="Luo Z.H."/>
            <person name="Li M."/>
        </authorList>
    </citation>
    <scope>NUCLEOTIDE SEQUENCE [LARGE SCALE GENOMIC DNA]</scope>
    <source>
        <strain evidence="3">SpSt-143</strain>
    </source>
</reference>
<sequence length="313" mass="34115">MNPTMTISNEIKVGVALVVAALILFFGTRFFMNLPLFERTASYETLLPDAGGLVDGSLVRLKGVVVGRVTDVRFDAVRNMARVRFQIHGSLPLPEGSYTRIAGLAVFGNVEMEIVPGPPGNPLLRPGSVLPSENESGLNTVLEEAPETLARLNALLDRANTVAEAAATQLSAPASDLRQALLALRQSTQTLAALLAQEQQHIARTLENLAHASTQLHEAAGPVADSVREAATQLRHLLRRLEYSAASLERAGASLNHMLAYMAQGEGTLGRLVYDETLYLRLDTTLTELNAILRDFRRQPGRYLREMPLLKVF</sequence>
<keyword evidence="1" id="KW-0472">Membrane</keyword>
<evidence type="ECO:0000313" key="3">
    <source>
        <dbReference type="EMBL" id="HER95908.1"/>
    </source>
</evidence>
<accession>A0A7V2B0B9</accession>
<dbReference type="AlphaFoldDB" id="A0A7V2B0B9"/>
<keyword evidence="1" id="KW-0812">Transmembrane</keyword>
<evidence type="ECO:0000259" key="2">
    <source>
        <dbReference type="Pfam" id="PF02470"/>
    </source>
</evidence>
<dbReference type="PANTHER" id="PTHR33371">
    <property type="entry name" value="INTERMEMBRANE PHOSPHOLIPID TRANSPORT SYSTEM BINDING PROTEIN MLAD-RELATED"/>
    <property type="match status" value="1"/>
</dbReference>
<feature type="transmembrane region" description="Helical" evidence="1">
    <location>
        <begin position="12"/>
        <end position="32"/>
    </location>
</feature>
<dbReference type="InterPro" id="IPR003399">
    <property type="entry name" value="Mce/MlaD"/>
</dbReference>